<proteinExistence type="predicted"/>
<dbReference type="InterPro" id="IPR003431">
    <property type="entry name" value="B-propeller_Phytase"/>
</dbReference>
<dbReference type="SUPFAM" id="SSF50956">
    <property type="entry name" value="Thermostable phytase (3-phytase)"/>
    <property type="match status" value="2"/>
</dbReference>
<evidence type="ECO:0000313" key="4">
    <source>
        <dbReference type="Proteomes" id="UP001462640"/>
    </source>
</evidence>
<organism evidence="3 4">
    <name type="scientific">Roseateles flavus</name>
    <dbReference type="NCBI Taxonomy" id="3149041"/>
    <lineage>
        <taxon>Bacteria</taxon>
        <taxon>Pseudomonadati</taxon>
        <taxon>Pseudomonadota</taxon>
        <taxon>Betaproteobacteria</taxon>
        <taxon>Burkholderiales</taxon>
        <taxon>Sphaerotilaceae</taxon>
        <taxon>Roseateles</taxon>
    </lineage>
</organism>
<dbReference type="PROSITE" id="PS51662">
    <property type="entry name" value="BP_PHYTASE"/>
    <property type="match status" value="2"/>
</dbReference>
<comment type="caution">
    <text evidence="3">The sequence shown here is derived from an EMBL/GenBank/DDBJ whole genome shotgun (WGS) entry which is preliminary data.</text>
</comment>
<dbReference type="InterPro" id="IPR011042">
    <property type="entry name" value="6-blade_b-propeller_TolB-like"/>
</dbReference>
<feature type="domain" description="BPP" evidence="2">
    <location>
        <begin position="181"/>
        <end position="506"/>
    </location>
</feature>
<evidence type="ECO:0000313" key="3">
    <source>
        <dbReference type="EMBL" id="MEO3713808.1"/>
    </source>
</evidence>
<reference evidence="3 4" key="1">
    <citation type="submission" date="2024-05" db="EMBL/GenBank/DDBJ databases">
        <title>Roseateles sp. 2.12 16S ribosomal RNA gene Genome sequencing and assembly.</title>
        <authorList>
            <person name="Woo H."/>
        </authorList>
    </citation>
    <scope>NUCLEOTIDE SEQUENCE [LARGE SCALE GENOMIC DNA]</scope>
    <source>
        <strain evidence="3 4">2.12</strain>
    </source>
</reference>
<dbReference type="EMBL" id="JBDPZC010000006">
    <property type="protein sequence ID" value="MEO3713808.1"/>
    <property type="molecule type" value="Genomic_DNA"/>
</dbReference>
<keyword evidence="4" id="KW-1185">Reference proteome</keyword>
<feature type="domain" description="BPP" evidence="2">
    <location>
        <begin position="1"/>
        <end position="170"/>
    </location>
</feature>
<evidence type="ECO:0000256" key="1">
    <source>
        <dbReference type="SAM" id="SignalP"/>
    </source>
</evidence>
<evidence type="ECO:0000259" key="2">
    <source>
        <dbReference type="PROSITE" id="PS51662"/>
    </source>
</evidence>
<accession>A0ABV0GFG3</accession>
<sequence length="509" mass="55817">MIRTALAAALLAASTAGALAADRALTLDKNGLHLLDAQGRELDRHAVRAKRWDQRGEGSERVAVLLDADRSRPLLARVRGDRLAVHDLPAPDFEVEALCLHRDPQGLLHLFLLGNDGLSEQWLLGERSARPLRRLATAPHPQGCAVDDERGLLQFGEAGVGQWFVATEPEGRPRRWLNEPAPTARPAWPVLQPTAQTDPVGQQGDAADDPAIWVHPQDGRRSAVLGTNKKQGLLVYGLDGRQRQLLPVGRINNVDLRQGIRTGGRAWDLAVATQRDEQSLVLFGIDGRGHVAELARLPTDLADIYGLCVGRTPDGQLDAFPNDKDGRVQQYRIERHEGKWRARLLRQFKLDSQPEGCVVDERAQRLFVGEEKRGIWALDATADAPAQPQLVMPVGRELVADVEGLALYQGRRGGPSYLVVSSQGSDSYLVLDARPPFQLRGGFRIGINEQRGIDGASETDGLEVSSADFGGLYSQGLLVVQDGHKRLPDGRQNFKLLPWSEVARALRLP</sequence>
<protein>
    <submittedName>
        <fullName evidence="3">Phytase</fullName>
    </submittedName>
</protein>
<feature type="signal peptide" evidence="1">
    <location>
        <begin position="1"/>
        <end position="20"/>
    </location>
</feature>
<name>A0ABV0GFG3_9BURK</name>
<gene>
    <name evidence="3" type="ORF">ABDJ40_13670</name>
</gene>
<dbReference type="Proteomes" id="UP001462640">
    <property type="component" value="Unassembled WGS sequence"/>
</dbReference>
<feature type="chain" id="PRO_5046435369" evidence="1">
    <location>
        <begin position="21"/>
        <end position="509"/>
    </location>
</feature>
<dbReference type="Pfam" id="PF02333">
    <property type="entry name" value="Phytase"/>
    <property type="match status" value="1"/>
</dbReference>
<dbReference type="Gene3D" id="2.120.10.30">
    <property type="entry name" value="TolB, C-terminal domain"/>
    <property type="match status" value="2"/>
</dbReference>
<keyword evidence="1" id="KW-0732">Signal</keyword>
<dbReference type="RefSeq" id="WP_347610561.1">
    <property type="nucleotide sequence ID" value="NZ_JBDPZC010000006.1"/>
</dbReference>